<organism evidence="2 3">
    <name type="scientific">Merluccius polli</name>
    <name type="common">Benguela hake</name>
    <name type="synonym">Merluccius cadenati</name>
    <dbReference type="NCBI Taxonomy" id="89951"/>
    <lineage>
        <taxon>Eukaryota</taxon>
        <taxon>Metazoa</taxon>
        <taxon>Chordata</taxon>
        <taxon>Craniata</taxon>
        <taxon>Vertebrata</taxon>
        <taxon>Euteleostomi</taxon>
        <taxon>Actinopterygii</taxon>
        <taxon>Neopterygii</taxon>
        <taxon>Teleostei</taxon>
        <taxon>Neoteleostei</taxon>
        <taxon>Acanthomorphata</taxon>
        <taxon>Zeiogadaria</taxon>
        <taxon>Gadariae</taxon>
        <taxon>Gadiformes</taxon>
        <taxon>Gadoidei</taxon>
        <taxon>Merlucciidae</taxon>
        <taxon>Merluccius</taxon>
    </lineage>
</organism>
<feature type="region of interest" description="Disordered" evidence="1">
    <location>
        <begin position="1124"/>
        <end position="1152"/>
    </location>
</feature>
<feature type="compositionally biased region" description="Basic and acidic residues" evidence="1">
    <location>
        <begin position="1128"/>
        <end position="1139"/>
    </location>
</feature>
<feature type="region of interest" description="Disordered" evidence="1">
    <location>
        <begin position="445"/>
        <end position="465"/>
    </location>
</feature>
<feature type="region of interest" description="Disordered" evidence="1">
    <location>
        <begin position="1"/>
        <end position="88"/>
    </location>
</feature>
<accession>A0AA47NWG4</accession>
<dbReference type="InterPro" id="IPR028004">
    <property type="entry name" value="DUF4643"/>
</dbReference>
<dbReference type="Proteomes" id="UP001174136">
    <property type="component" value="Unassembled WGS sequence"/>
</dbReference>
<evidence type="ECO:0000313" key="3">
    <source>
        <dbReference type="Proteomes" id="UP001174136"/>
    </source>
</evidence>
<name>A0AA47NWG4_MERPO</name>
<evidence type="ECO:0000256" key="1">
    <source>
        <dbReference type="SAM" id="MobiDB-lite"/>
    </source>
</evidence>
<proteinExistence type="predicted"/>
<feature type="compositionally biased region" description="Basic residues" evidence="1">
    <location>
        <begin position="35"/>
        <end position="46"/>
    </location>
</feature>
<feature type="region of interest" description="Disordered" evidence="1">
    <location>
        <begin position="1008"/>
        <end position="1028"/>
    </location>
</feature>
<sequence>MLMEVGHNNGLEPDLSQQYPPPLLPKPGKDNARLQKLKKKRSKKKGGPSQTPIPFRSCLSPVNEASTDLEHSDQPSPSRSPDSTYLGDSSVSSFSITPFYNHSTSPFPPPRSSPFDPTHSSPLQHYTPPVRTYKEQVAPLYECSSCLFDDDTPLTMPSLSSSPPLEGVAAPPSVTPLISTKSQGSLGSVSAGPPVPAPMPLFSPKISTHTLTLSSAGPTTGPEQTSSRVPDLPLVPALLSVSVPQTQPFSGSQQGTNTQSKAKVLMQPSFLTTKPACNAVCTDSQIPPDVTGSSISLEMVKEKRLNAPQTKIYTSKATFYEISKPPSMQDLTVFTTSSQCASLSTVVREKTTVTAVKNVQKAPVAMTPLRRPKTPSCTPSRGSTPVIEISKPNPLLFAASPAFTSIRELQPSAVNLDVHQNTNSTKSKTLDKIPTASKEVIQGELNSNFSNKQSSESTRHYNGSDMPNRCKINLAGVIANARPKESVTPCVTTDCMTVVRHPLTTLKSDQNSQDGTLLLPNIPEFISRVPNTYSNLNLITVNTTQVPQSTTLQSPSFNQHGPPVAEARKSLSSLLGSQLTLASSKPKSRSTYYGLTPAEYVAYGGIRTNNAYLRPVSTNELCSNEAQPKKDGLSVTNSERTATKSLDEHQPIFSSVESSTALALHQTSASKESNLGKEQTPNKDMKQDNQYEAQINGIQIIKTSAEDKTKPKLQFGLTQKTMQQFTSEVTAPKASYSEASIPIPKAVEVLPQKKQISTNLASSSTMEGKPLSLPVENIPISPTLPFLPNNSKVQEEFTTGKTTLKQLSDKLENKPSRTLVETDDTEKKNMSSNKTDQTPINICQVQPPTDSGTEKLSKAIPAADTVIKPPIVKGAVTDSATPASLPQDSVSVKAPAPNRGMSVPSQPKAGLKDKKDKKALESRAAMTPTEALPDTPSTKSLTSTVSSTADKLPAVSEIAPPSDKSKVLQKPKGLKAKLSGWSRLKKHMVVEPEEPQFPEPLVKSQAEVNAGEKETNQVSKEAVSADKSSGLEVVKNTEGPKALKMWDALLFHMFSTKEKIMEQINSKKDNSDTKKKAKENQTDVPSFVNRLPILLYSPRFDARKLKEAAEKPLTKIATAFERGLLNRKNQDDERKDFNRKARGFGGLKKEDV</sequence>
<feature type="compositionally biased region" description="Low complexity" evidence="1">
    <location>
        <begin position="935"/>
        <end position="948"/>
    </location>
</feature>
<feature type="region of interest" description="Disordered" evidence="1">
    <location>
        <begin position="657"/>
        <end position="687"/>
    </location>
</feature>
<dbReference type="EMBL" id="JAOPHQ010003979">
    <property type="protein sequence ID" value="KAK0141246.1"/>
    <property type="molecule type" value="Genomic_DNA"/>
</dbReference>
<comment type="caution">
    <text evidence="2">The sequence shown here is derived from an EMBL/GenBank/DDBJ whole genome shotgun (WGS) entry which is preliminary data.</text>
</comment>
<feature type="region of interest" description="Disordered" evidence="1">
    <location>
        <begin position="1062"/>
        <end position="1083"/>
    </location>
</feature>
<dbReference type="Pfam" id="PF15485">
    <property type="entry name" value="DUF4643"/>
    <property type="match status" value="1"/>
</dbReference>
<dbReference type="AlphaFoldDB" id="A0AA47NWG4"/>
<feature type="compositionally biased region" description="Polar residues" evidence="1">
    <location>
        <begin position="657"/>
        <end position="679"/>
    </location>
</feature>
<feature type="compositionally biased region" description="Polar residues" evidence="1">
    <location>
        <begin position="878"/>
        <end position="890"/>
    </location>
</feature>
<feature type="region of interest" description="Disordered" evidence="1">
    <location>
        <begin position="810"/>
        <end position="855"/>
    </location>
</feature>
<feature type="compositionally biased region" description="Basic and acidic residues" evidence="1">
    <location>
        <begin position="1062"/>
        <end position="1081"/>
    </location>
</feature>
<reference evidence="2" key="1">
    <citation type="journal article" date="2023" name="Front. Mar. Sci.">
        <title>A new Merluccius polli reference genome to investigate the effects of global change in West African waters.</title>
        <authorList>
            <person name="Mateo J.L."/>
            <person name="Blanco-Fernandez C."/>
            <person name="Garcia-Vazquez E."/>
            <person name="Machado-Schiaffino G."/>
        </authorList>
    </citation>
    <scope>NUCLEOTIDE SEQUENCE</scope>
    <source>
        <strain evidence="2">C29</strain>
        <tissue evidence="2">Fin</tissue>
    </source>
</reference>
<evidence type="ECO:0000313" key="2">
    <source>
        <dbReference type="EMBL" id="KAK0141246.1"/>
    </source>
</evidence>
<protein>
    <submittedName>
        <fullName evidence="2">Proline-rich protein 33</fullName>
    </submittedName>
</protein>
<dbReference type="PANTHER" id="PTHR38004">
    <property type="entry name" value="PROLINE-RICH PROTEIN 33"/>
    <property type="match status" value="1"/>
</dbReference>
<feature type="region of interest" description="Disordered" evidence="1">
    <location>
        <begin position="102"/>
        <end position="127"/>
    </location>
</feature>
<gene>
    <name evidence="2" type="primary">PRR33</name>
    <name evidence="2" type="ORF">N1851_021761</name>
</gene>
<feature type="compositionally biased region" description="Polar residues" evidence="1">
    <location>
        <begin position="445"/>
        <end position="456"/>
    </location>
</feature>
<feature type="compositionally biased region" description="Polar residues" evidence="1">
    <location>
        <begin position="830"/>
        <end position="851"/>
    </location>
</feature>
<feature type="compositionally biased region" description="Low complexity" evidence="1">
    <location>
        <begin position="74"/>
        <end position="83"/>
    </location>
</feature>
<feature type="region of interest" description="Disordered" evidence="1">
    <location>
        <begin position="878"/>
        <end position="974"/>
    </location>
</feature>
<feature type="compositionally biased region" description="Basic and acidic residues" evidence="1">
    <location>
        <begin position="910"/>
        <end position="921"/>
    </location>
</feature>
<keyword evidence="3" id="KW-1185">Reference proteome</keyword>
<dbReference type="PANTHER" id="PTHR38004:SF1">
    <property type="entry name" value="PROLINE-RICH PROTEIN 33"/>
    <property type="match status" value="1"/>
</dbReference>